<dbReference type="EMBL" id="BTSY01000337">
    <property type="protein sequence ID" value="GMT37917.1"/>
    <property type="molecule type" value="Genomic_DNA"/>
</dbReference>
<dbReference type="EMBL" id="BTSY01000005">
    <property type="protein sequence ID" value="GMT26289.1"/>
    <property type="molecule type" value="Genomic_DNA"/>
</dbReference>
<evidence type="ECO:0000313" key="2">
    <source>
        <dbReference type="EMBL" id="GMT12640.1"/>
    </source>
</evidence>
<evidence type="ECO:0000313" key="17">
    <source>
        <dbReference type="EMBL" id="GMT37843.1"/>
    </source>
</evidence>
<evidence type="ECO:0000313" key="19">
    <source>
        <dbReference type="EMBL" id="GMT37867.1"/>
    </source>
</evidence>
<evidence type="ECO:0000313" key="5">
    <source>
        <dbReference type="EMBL" id="GMT26283.1"/>
    </source>
</evidence>
<evidence type="ECO:0000313" key="6">
    <source>
        <dbReference type="EMBL" id="GMT26285.1"/>
    </source>
</evidence>
<dbReference type="EMBL" id="BTSY01000294">
    <property type="protein sequence ID" value="GMT37842.1"/>
    <property type="molecule type" value="Genomic_DNA"/>
</dbReference>
<dbReference type="EMBL" id="BTSY01000357">
    <property type="protein sequence ID" value="GMT37934.1"/>
    <property type="molecule type" value="Genomic_DNA"/>
</dbReference>
<feature type="non-terminal residue" evidence="15">
    <location>
        <position position="1"/>
    </location>
</feature>
<dbReference type="EMBL" id="BTSY01000309">
    <property type="protein sequence ID" value="GMT37868.1"/>
    <property type="molecule type" value="Genomic_DNA"/>
</dbReference>
<evidence type="ECO:0000313" key="10">
    <source>
        <dbReference type="EMBL" id="GMT26293.1"/>
    </source>
</evidence>
<sequence>SIPMSTQEVEETVAAMLDIVAANVDEESPIDAGSQDHAMDMIHDEESVEALDSTEQLVNHNGATLSSHMDDTNTFVVVRVLPDTILIDDK</sequence>
<dbReference type="EMBL" id="BTSY01000333">
    <property type="protein sequence ID" value="GMT37913.1"/>
    <property type="molecule type" value="Genomic_DNA"/>
</dbReference>
<evidence type="ECO:0008006" key="28">
    <source>
        <dbReference type="Google" id="ProtNLM"/>
    </source>
</evidence>
<evidence type="ECO:0000313" key="13">
    <source>
        <dbReference type="EMBL" id="GMT26299.1"/>
    </source>
</evidence>
<name>A0AAV5W6F1_9BILA</name>
<dbReference type="EMBL" id="BTSY01000005">
    <property type="protein sequence ID" value="GMT26291.1"/>
    <property type="molecule type" value="Genomic_DNA"/>
</dbReference>
<evidence type="ECO:0000313" key="7">
    <source>
        <dbReference type="EMBL" id="GMT26287.1"/>
    </source>
</evidence>
<reference evidence="15" key="1">
    <citation type="submission" date="2023-10" db="EMBL/GenBank/DDBJ databases">
        <title>Genome assembly of Pristionchus species.</title>
        <authorList>
            <person name="Yoshida K."/>
            <person name="Sommer R.J."/>
        </authorList>
    </citation>
    <scope>NUCLEOTIDE SEQUENCE</scope>
    <source>
        <strain evidence="15">RS5133</strain>
    </source>
</reference>
<dbReference type="EMBL" id="BTSY01000002">
    <property type="protein sequence ID" value="GMT12685.1"/>
    <property type="molecule type" value="Genomic_DNA"/>
</dbReference>
<dbReference type="EMBL" id="BTSY01000294">
    <property type="protein sequence ID" value="GMT37843.1"/>
    <property type="molecule type" value="Genomic_DNA"/>
</dbReference>
<dbReference type="EMBL" id="BTSY01000005">
    <property type="protein sequence ID" value="GMT26295.1"/>
    <property type="molecule type" value="Genomic_DNA"/>
</dbReference>
<dbReference type="EMBL" id="BTSY01000005">
    <property type="protein sequence ID" value="GMT26287.1"/>
    <property type="molecule type" value="Genomic_DNA"/>
</dbReference>
<evidence type="ECO:0000313" key="11">
    <source>
        <dbReference type="EMBL" id="GMT26295.1"/>
    </source>
</evidence>
<feature type="non-terminal residue" evidence="15">
    <location>
        <position position="90"/>
    </location>
</feature>
<evidence type="ECO:0000313" key="1">
    <source>
        <dbReference type="EMBL" id="GMT12639.1"/>
    </source>
</evidence>
<evidence type="ECO:0000313" key="24">
    <source>
        <dbReference type="EMBL" id="GMT37917.1"/>
    </source>
</evidence>
<evidence type="ECO:0000313" key="15">
    <source>
        <dbReference type="EMBL" id="GMT26303.1"/>
    </source>
</evidence>
<dbReference type="EMBL" id="BTSY01000329">
    <property type="protein sequence ID" value="GMT37904.1"/>
    <property type="molecule type" value="Genomic_DNA"/>
</dbReference>
<dbReference type="EMBL" id="BTSY01000005">
    <property type="protein sequence ID" value="GMT26293.1"/>
    <property type="molecule type" value="Genomic_DNA"/>
</dbReference>
<proteinExistence type="predicted"/>
<evidence type="ECO:0000313" key="20">
    <source>
        <dbReference type="EMBL" id="GMT37868.1"/>
    </source>
</evidence>
<evidence type="ECO:0000313" key="4">
    <source>
        <dbReference type="EMBL" id="GMT12685.1"/>
    </source>
</evidence>
<dbReference type="EMBL" id="BTSY01000001">
    <property type="protein sequence ID" value="GMT12639.1"/>
    <property type="molecule type" value="Genomic_DNA"/>
</dbReference>
<evidence type="ECO:0000313" key="9">
    <source>
        <dbReference type="EMBL" id="GMT26291.1"/>
    </source>
</evidence>
<dbReference type="EMBL" id="BTSY01000334">
    <property type="protein sequence ID" value="GMT37914.1"/>
    <property type="molecule type" value="Genomic_DNA"/>
</dbReference>
<evidence type="ECO:0000313" key="27">
    <source>
        <dbReference type="Proteomes" id="UP001432322"/>
    </source>
</evidence>
<evidence type="ECO:0000313" key="16">
    <source>
        <dbReference type="EMBL" id="GMT37842.1"/>
    </source>
</evidence>
<dbReference type="EMBL" id="BTSY01000351">
    <property type="protein sequence ID" value="GMT37931.1"/>
    <property type="molecule type" value="Genomic_DNA"/>
</dbReference>
<dbReference type="EMBL" id="BTSY01000005">
    <property type="protein sequence ID" value="GMT26297.1"/>
    <property type="molecule type" value="Genomic_DNA"/>
</dbReference>
<evidence type="ECO:0000313" key="25">
    <source>
        <dbReference type="EMBL" id="GMT37931.1"/>
    </source>
</evidence>
<organism evidence="15 27">
    <name type="scientific">Pristionchus fissidentatus</name>
    <dbReference type="NCBI Taxonomy" id="1538716"/>
    <lineage>
        <taxon>Eukaryota</taxon>
        <taxon>Metazoa</taxon>
        <taxon>Ecdysozoa</taxon>
        <taxon>Nematoda</taxon>
        <taxon>Chromadorea</taxon>
        <taxon>Rhabditida</taxon>
        <taxon>Rhabditina</taxon>
        <taxon>Diplogasteromorpha</taxon>
        <taxon>Diplogasteroidea</taxon>
        <taxon>Neodiplogasteridae</taxon>
        <taxon>Pristionchus</taxon>
    </lineage>
</organism>
<dbReference type="EMBL" id="BTSY01000002">
    <property type="protein sequence ID" value="GMT12684.1"/>
    <property type="molecule type" value="Genomic_DNA"/>
</dbReference>
<dbReference type="EMBL" id="BTSY01000298">
    <property type="protein sequence ID" value="GMT37849.1"/>
    <property type="molecule type" value="Genomic_DNA"/>
</dbReference>
<evidence type="ECO:0000313" key="14">
    <source>
        <dbReference type="EMBL" id="GMT26301.1"/>
    </source>
</evidence>
<dbReference type="EMBL" id="BTSY01000005">
    <property type="protein sequence ID" value="GMT26301.1"/>
    <property type="molecule type" value="Genomic_DNA"/>
</dbReference>
<dbReference type="EMBL" id="BTSY01000005">
    <property type="protein sequence ID" value="GMT26303.1"/>
    <property type="molecule type" value="Genomic_DNA"/>
</dbReference>
<comment type="caution">
    <text evidence="15">The sequence shown here is derived from an EMBL/GenBank/DDBJ whole genome shotgun (WGS) entry which is preliminary data.</text>
</comment>
<evidence type="ECO:0000313" key="18">
    <source>
        <dbReference type="EMBL" id="GMT37849.1"/>
    </source>
</evidence>
<evidence type="ECO:0000313" key="8">
    <source>
        <dbReference type="EMBL" id="GMT26289.1"/>
    </source>
</evidence>
<evidence type="ECO:0000313" key="3">
    <source>
        <dbReference type="EMBL" id="GMT12684.1"/>
    </source>
</evidence>
<evidence type="ECO:0000313" key="26">
    <source>
        <dbReference type="EMBL" id="GMT37934.1"/>
    </source>
</evidence>
<dbReference type="EMBL" id="BTSY01000309">
    <property type="protein sequence ID" value="GMT37867.1"/>
    <property type="molecule type" value="Genomic_DNA"/>
</dbReference>
<protein>
    <recommendedName>
        <fullName evidence="28">Zinc finger protein</fullName>
    </recommendedName>
</protein>
<evidence type="ECO:0000313" key="23">
    <source>
        <dbReference type="EMBL" id="GMT37914.1"/>
    </source>
</evidence>
<dbReference type="EMBL" id="BTSY01000005">
    <property type="protein sequence ID" value="GMT26299.1"/>
    <property type="molecule type" value="Genomic_DNA"/>
</dbReference>
<dbReference type="EMBL" id="BTSY01000005">
    <property type="protein sequence ID" value="GMT26283.1"/>
    <property type="molecule type" value="Genomic_DNA"/>
</dbReference>
<evidence type="ECO:0000313" key="22">
    <source>
        <dbReference type="EMBL" id="GMT37913.1"/>
    </source>
</evidence>
<dbReference type="Proteomes" id="UP001432322">
    <property type="component" value="Unassembled WGS sequence"/>
</dbReference>
<accession>A0AAV5W6F1</accession>
<gene>
    <name evidence="5" type="ORF">PFISCL1PPCAC_17580</name>
    <name evidence="6" type="ORF">PFISCL1PPCAC_17582</name>
    <name evidence="7" type="ORF">PFISCL1PPCAC_17584</name>
    <name evidence="8" type="ORF">PFISCL1PPCAC_17586</name>
    <name evidence="9" type="ORF">PFISCL1PPCAC_17588</name>
    <name evidence="10" type="ORF">PFISCL1PPCAC_17590</name>
    <name evidence="11" type="ORF">PFISCL1PPCAC_17592</name>
    <name evidence="12" type="ORF">PFISCL1PPCAC_17594</name>
    <name evidence="13" type="ORF">PFISCL1PPCAC_17596</name>
    <name evidence="14" type="ORF">PFISCL1PPCAC_17598</name>
    <name evidence="15" type="ORF">PFISCL1PPCAC_17600</name>
    <name evidence="16" type="ORF">PFISCL1PPCAC_29139</name>
    <name evidence="17" type="ORF">PFISCL1PPCAC_29140</name>
    <name evidence="18" type="ORF">PFISCL1PPCAC_29146</name>
    <name evidence="19" type="ORF">PFISCL1PPCAC_29164</name>
    <name evidence="20" type="ORF">PFISCL1PPCAC_29165</name>
    <name evidence="21" type="ORF">PFISCL1PPCAC_29201</name>
    <name evidence="22" type="ORF">PFISCL1PPCAC_29210</name>
    <name evidence="23" type="ORF">PFISCL1PPCAC_29211</name>
    <name evidence="24" type="ORF">PFISCL1PPCAC_29214</name>
    <name evidence="25" type="ORF">PFISCL1PPCAC_29228</name>
    <name evidence="26" type="ORF">PFISCL1PPCAC_29231</name>
    <name evidence="1" type="ORF">PFISCL1PPCAC_3936</name>
    <name evidence="2" type="ORF">PFISCL1PPCAC_3937</name>
    <name evidence="3" type="ORF">PFISCL1PPCAC_3981</name>
    <name evidence="4" type="ORF">PFISCL1PPCAC_3982</name>
</gene>
<dbReference type="EMBL" id="BTSY01000001">
    <property type="protein sequence ID" value="GMT12640.1"/>
    <property type="molecule type" value="Genomic_DNA"/>
</dbReference>
<dbReference type="EMBL" id="BTSY01000005">
    <property type="protein sequence ID" value="GMT26285.1"/>
    <property type="molecule type" value="Genomic_DNA"/>
</dbReference>
<keyword evidence="27" id="KW-1185">Reference proteome</keyword>
<dbReference type="AlphaFoldDB" id="A0AAV5W6F1"/>
<evidence type="ECO:0000313" key="21">
    <source>
        <dbReference type="EMBL" id="GMT37904.1"/>
    </source>
</evidence>
<evidence type="ECO:0000313" key="12">
    <source>
        <dbReference type="EMBL" id="GMT26297.1"/>
    </source>
</evidence>